<name>A0A672IML1_SALFA</name>
<dbReference type="PANTHER" id="PTHR15131">
    <property type="entry name" value="SMALL NUCLEAR RNA ACTIVATING COMPLEX, POLYPEPTIDE 1"/>
    <property type="match status" value="1"/>
</dbReference>
<reference evidence="2" key="2">
    <citation type="submission" date="2025-08" db="UniProtKB">
        <authorList>
            <consortium name="Ensembl"/>
        </authorList>
    </citation>
    <scope>IDENTIFICATION</scope>
</reference>
<dbReference type="GO" id="GO:0042795">
    <property type="term" value="P:snRNA transcription by RNA polymerase II"/>
    <property type="evidence" value="ECO:0007669"/>
    <property type="project" value="TreeGrafter"/>
</dbReference>
<dbReference type="Ensembl" id="ENSSFAT00005043846.1">
    <property type="protein sequence ID" value="ENSSFAP00005042312.1"/>
    <property type="gene ID" value="ENSSFAG00005020997.1"/>
</dbReference>
<dbReference type="GO" id="GO:0042796">
    <property type="term" value="P:snRNA transcription by RNA polymerase III"/>
    <property type="evidence" value="ECO:0007669"/>
    <property type="project" value="TreeGrafter"/>
</dbReference>
<reference evidence="2" key="3">
    <citation type="submission" date="2025-09" db="UniProtKB">
        <authorList>
            <consortium name="Ensembl"/>
        </authorList>
    </citation>
    <scope>IDENTIFICATION</scope>
</reference>
<dbReference type="AlphaFoldDB" id="A0A672IML1"/>
<sequence>MEDLQAQAKADCEELLRRFQETQSVRYEIFSKIWREMKFSDIFSGITARHEKRAFSRTILDSAYPFFLPPFSFQIRVGGLYLLFGLYQTQRVSPPEQVRLALKDWDEVKKLEKDAVDAQHYDVVYVLRKLEACGAFSYTAMPQLLAFRKKRKAEPLSSSLREEFMERTSRPQELINIELLEELSNVHKLYDNLKKSVFSPALRADLVRADLVPQLLLSVTSVWRCFRLPLLLCFCPQSSRRAELLAAIKSKAYGEAAEVWLFGLILFTMYFFILLIKSFY</sequence>
<reference evidence="2" key="1">
    <citation type="submission" date="2019-06" db="EMBL/GenBank/DDBJ databases">
        <authorList>
            <consortium name="Wellcome Sanger Institute Data Sharing"/>
        </authorList>
    </citation>
    <scope>NUCLEOTIDE SEQUENCE [LARGE SCALE GENOMIC DNA]</scope>
</reference>
<dbReference type="PANTHER" id="PTHR15131:SF3">
    <property type="entry name" value="SNRNA-ACTIVATING PROTEIN COMPLEX SUBUNIT 1"/>
    <property type="match status" value="1"/>
</dbReference>
<accession>A0A672IML1</accession>
<keyword evidence="1" id="KW-0472">Membrane</keyword>
<dbReference type="OMA" id="CEIHRAN"/>
<keyword evidence="3" id="KW-1185">Reference proteome</keyword>
<dbReference type="GO" id="GO:0043565">
    <property type="term" value="F:sequence-specific DNA binding"/>
    <property type="evidence" value="ECO:0007669"/>
    <property type="project" value="TreeGrafter"/>
</dbReference>
<organism evidence="2 3">
    <name type="scientific">Salarias fasciatus</name>
    <name type="common">Jewelled blenny</name>
    <name type="synonym">Blennius fasciatus</name>
    <dbReference type="NCBI Taxonomy" id="181472"/>
    <lineage>
        <taxon>Eukaryota</taxon>
        <taxon>Metazoa</taxon>
        <taxon>Chordata</taxon>
        <taxon>Craniata</taxon>
        <taxon>Vertebrata</taxon>
        <taxon>Euteleostomi</taxon>
        <taxon>Actinopterygii</taxon>
        <taxon>Neopterygii</taxon>
        <taxon>Teleostei</taxon>
        <taxon>Neoteleostei</taxon>
        <taxon>Acanthomorphata</taxon>
        <taxon>Ovalentaria</taxon>
        <taxon>Blenniimorphae</taxon>
        <taxon>Blenniiformes</taxon>
        <taxon>Blennioidei</taxon>
        <taxon>Blenniidae</taxon>
        <taxon>Salariinae</taxon>
        <taxon>Salarias</taxon>
    </lineage>
</organism>
<protein>
    <submittedName>
        <fullName evidence="2">Small nuclear RNA activating complex, polypeptide 1b</fullName>
    </submittedName>
</protein>
<dbReference type="GO" id="GO:0019185">
    <property type="term" value="C:snRNA-activating protein complex"/>
    <property type="evidence" value="ECO:0007669"/>
    <property type="project" value="TreeGrafter"/>
</dbReference>
<keyword evidence="1" id="KW-1133">Transmembrane helix</keyword>
<proteinExistence type="predicted"/>
<dbReference type="Pfam" id="PF09808">
    <property type="entry name" value="SNAPC1"/>
    <property type="match status" value="1"/>
</dbReference>
<feature type="transmembrane region" description="Helical" evidence="1">
    <location>
        <begin position="259"/>
        <end position="276"/>
    </location>
</feature>
<evidence type="ECO:0000256" key="1">
    <source>
        <dbReference type="SAM" id="Phobius"/>
    </source>
</evidence>
<evidence type="ECO:0000313" key="3">
    <source>
        <dbReference type="Proteomes" id="UP000472267"/>
    </source>
</evidence>
<keyword evidence="1" id="KW-0812">Transmembrane</keyword>
<dbReference type="InterPro" id="IPR019188">
    <property type="entry name" value="SNAPC1"/>
</dbReference>
<dbReference type="InParanoid" id="A0A672IML1"/>
<evidence type="ECO:0000313" key="2">
    <source>
        <dbReference type="Ensembl" id="ENSSFAP00005042312.1"/>
    </source>
</evidence>
<dbReference type="Proteomes" id="UP000472267">
    <property type="component" value="Chromosome 19"/>
</dbReference>
<dbReference type="FunCoup" id="A0A672IML1">
    <property type="interactions" value="569"/>
</dbReference>